<evidence type="ECO:0000313" key="19">
    <source>
        <dbReference type="EMBL" id="VAW89165.1"/>
    </source>
</evidence>
<feature type="domain" description="Penicillin-binding protein transpeptidase" evidence="17">
    <location>
        <begin position="251"/>
        <end position="548"/>
    </location>
</feature>
<evidence type="ECO:0000256" key="4">
    <source>
        <dbReference type="ARBA" id="ARBA00022618"/>
    </source>
</evidence>
<evidence type="ECO:0000256" key="16">
    <source>
        <dbReference type="SAM" id="Phobius"/>
    </source>
</evidence>
<keyword evidence="13" id="KW-0131">Cell cycle</keyword>
<dbReference type="EMBL" id="UOFQ01000122">
    <property type="protein sequence ID" value="VAW89165.1"/>
    <property type="molecule type" value="Genomic_DNA"/>
</dbReference>
<keyword evidence="2" id="KW-1003">Cell membrane</keyword>
<dbReference type="Gene3D" id="3.30.450.330">
    <property type="match status" value="1"/>
</dbReference>
<dbReference type="GO" id="GO:0005886">
    <property type="term" value="C:plasma membrane"/>
    <property type="evidence" value="ECO:0007669"/>
    <property type="project" value="InterPro"/>
</dbReference>
<evidence type="ECO:0000256" key="3">
    <source>
        <dbReference type="ARBA" id="ARBA00022519"/>
    </source>
</evidence>
<evidence type="ECO:0000256" key="6">
    <source>
        <dbReference type="ARBA" id="ARBA00022692"/>
    </source>
</evidence>
<proteinExistence type="inferred from homology"/>
<dbReference type="EC" id="2.4.1.129" evidence="19"/>
<keyword evidence="6 16" id="KW-0812">Transmembrane</keyword>
<evidence type="ECO:0000256" key="5">
    <source>
        <dbReference type="ARBA" id="ARBA00022670"/>
    </source>
</evidence>
<protein>
    <submittedName>
        <fullName evidence="19">Cell division protein FtsI [Peptidoglycan synthetase]</fullName>
        <ecNumber evidence="19">2.4.1.129</ecNumber>
    </submittedName>
</protein>
<dbReference type="SUPFAM" id="SSF56519">
    <property type="entry name" value="Penicillin binding protein dimerisation domain"/>
    <property type="match status" value="1"/>
</dbReference>
<dbReference type="Gene3D" id="3.90.1310.10">
    <property type="entry name" value="Penicillin-binding protein 2a (Domain 2)"/>
    <property type="match status" value="1"/>
</dbReference>
<keyword evidence="4 19" id="KW-0132">Cell division</keyword>
<evidence type="ECO:0000256" key="11">
    <source>
        <dbReference type="ARBA" id="ARBA00023136"/>
    </source>
</evidence>
<gene>
    <name evidence="19" type="ORF">MNBD_GAMMA17-2211</name>
</gene>
<keyword evidence="14" id="KW-0961">Cell wall biogenesis/degradation</keyword>
<keyword evidence="10 16" id="KW-1133">Transmembrane helix</keyword>
<evidence type="ECO:0000256" key="15">
    <source>
        <dbReference type="SAM" id="MobiDB-lite"/>
    </source>
</evidence>
<dbReference type="PANTHER" id="PTHR30627">
    <property type="entry name" value="PEPTIDOGLYCAN D,D-TRANSPEPTIDASE"/>
    <property type="match status" value="1"/>
</dbReference>
<keyword evidence="11 16" id="KW-0472">Membrane</keyword>
<dbReference type="AlphaFoldDB" id="A0A3B0Z6T2"/>
<reference evidence="19" key="1">
    <citation type="submission" date="2018-06" db="EMBL/GenBank/DDBJ databases">
        <authorList>
            <person name="Zhirakovskaya E."/>
        </authorList>
    </citation>
    <scope>NUCLEOTIDE SEQUENCE</scope>
</reference>
<name>A0A3B0Z6T2_9ZZZZ</name>
<dbReference type="InterPro" id="IPR037532">
    <property type="entry name" value="FtsI_transpept"/>
</dbReference>
<evidence type="ECO:0000256" key="2">
    <source>
        <dbReference type="ARBA" id="ARBA00022475"/>
    </source>
</evidence>
<dbReference type="GO" id="GO:0008955">
    <property type="term" value="F:peptidoglycan glycosyltransferase activity"/>
    <property type="evidence" value="ECO:0007669"/>
    <property type="project" value="InterPro"/>
</dbReference>
<sequence>MKKKAHKLKQPVLIHPLRHSIVLGAIMLSAGLLIWRAVDLQVSDSEFLQGQGDARHLRVMEISAHRGMITDRNGEPLAISTPVDSVWVNPQELITASAEWPRLAKLLELDIDVLSQRVMTRQTREFVYLKRRINPDVAQQVKALGIPGVFLQREYRRYYPAGEVAAHVVGFTNVDDQGQEGLELAYDQWLQGTSGSKRVIKNRLGHVVEDVESINVPEPGKVLRLSIDRNIQYLAYRELKTAMRDHRAKSGSIVILDAKTSEVLAMVNQPSYNPNNRSTLKNSHVRNRAVTDVFEPGSTMKPFTVAAALESKKYLPGNVIKTAPGYFRVGRDTVRDTKNYGNLNLTDILVKSSNVGASKLALALEPEKLWDLYSRAGFGSLTHSGFPGEVSGLMTDHWKWSDIDQATFSFGYGMSVTSLQLAQAYTVLANEGRINPASFLALDGEALQPEQVMEPAVAKRVLKMMEAVVSEKGTGVKAGVVGYRVAGKTGTVHKSDVGGYSEERYLSIFAGMAPVSDPRLVAVVMINEPRTEAYHGGQAAAPAFSKVMGGALRQLGVVPDDVPRINMKRLHQKIAEQARPAQDESSMHAAVESRL</sequence>
<keyword evidence="5" id="KW-0645">Protease</keyword>
<dbReference type="GO" id="GO:0000917">
    <property type="term" value="P:division septum assembly"/>
    <property type="evidence" value="ECO:0007669"/>
    <property type="project" value="UniProtKB-KW"/>
</dbReference>
<evidence type="ECO:0000256" key="1">
    <source>
        <dbReference type="ARBA" id="ARBA00004370"/>
    </source>
</evidence>
<keyword evidence="8" id="KW-0133">Cell shape</keyword>
<keyword evidence="7" id="KW-0378">Hydrolase</keyword>
<keyword evidence="12" id="KW-0717">Septation</keyword>
<dbReference type="HAMAP" id="MF_02080">
    <property type="entry name" value="FtsI_transpept"/>
    <property type="match status" value="1"/>
</dbReference>
<dbReference type="GO" id="GO:0009252">
    <property type="term" value="P:peptidoglycan biosynthetic process"/>
    <property type="evidence" value="ECO:0007669"/>
    <property type="project" value="UniProtKB-KW"/>
</dbReference>
<evidence type="ECO:0000256" key="10">
    <source>
        <dbReference type="ARBA" id="ARBA00022989"/>
    </source>
</evidence>
<dbReference type="GO" id="GO:0008233">
    <property type="term" value="F:peptidase activity"/>
    <property type="evidence" value="ECO:0007669"/>
    <property type="project" value="UniProtKB-KW"/>
</dbReference>
<evidence type="ECO:0000256" key="12">
    <source>
        <dbReference type="ARBA" id="ARBA00023210"/>
    </source>
</evidence>
<organism evidence="19">
    <name type="scientific">hydrothermal vent metagenome</name>
    <dbReference type="NCBI Taxonomy" id="652676"/>
    <lineage>
        <taxon>unclassified sequences</taxon>
        <taxon>metagenomes</taxon>
        <taxon>ecological metagenomes</taxon>
    </lineage>
</organism>
<dbReference type="GO" id="GO:0008360">
    <property type="term" value="P:regulation of cell shape"/>
    <property type="evidence" value="ECO:0007669"/>
    <property type="project" value="UniProtKB-KW"/>
</dbReference>
<evidence type="ECO:0000259" key="17">
    <source>
        <dbReference type="Pfam" id="PF00905"/>
    </source>
</evidence>
<evidence type="ECO:0000256" key="7">
    <source>
        <dbReference type="ARBA" id="ARBA00022801"/>
    </source>
</evidence>
<evidence type="ECO:0000256" key="14">
    <source>
        <dbReference type="ARBA" id="ARBA00023316"/>
    </source>
</evidence>
<dbReference type="InterPro" id="IPR036138">
    <property type="entry name" value="PBP_dimer_sf"/>
</dbReference>
<evidence type="ECO:0000256" key="13">
    <source>
        <dbReference type="ARBA" id="ARBA00023306"/>
    </source>
</evidence>
<dbReference type="GO" id="GO:0008658">
    <property type="term" value="F:penicillin binding"/>
    <property type="evidence" value="ECO:0007669"/>
    <property type="project" value="InterPro"/>
</dbReference>
<dbReference type="Pfam" id="PF03717">
    <property type="entry name" value="PBP_dimer"/>
    <property type="match status" value="1"/>
</dbReference>
<feature type="region of interest" description="Disordered" evidence="15">
    <location>
        <begin position="575"/>
        <end position="595"/>
    </location>
</feature>
<dbReference type="InterPro" id="IPR005311">
    <property type="entry name" value="PBP_dimer"/>
</dbReference>
<comment type="subcellular location">
    <subcellularLocation>
        <location evidence="1">Membrane</location>
    </subcellularLocation>
</comment>
<dbReference type="GO" id="GO:0071555">
    <property type="term" value="P:cell wall organization"/>
    <property type="evidence" value="ECO:0007669"/>
    <property type="project" value="UniProtKB-KW"/>
</dbReference>
<keyword evidence="9" id="KW-0573">Peptidoglycan synthesis</keyword>
<dbReference type="PANTHER" id="PTHR30627:SF1">
    <property type="entry name" value="PEPTIDOGLYCAN D,D-TRANSPEPTIDASE FTSI"/>
    <property type="match status" value="1"/>
</dbReference>
<dbReference type="InterPro" id="IPR050515">
    <property type="entry name" value="Beta-lactam/transpept"/>
</dbReference>
<evidence type="ECO:0000256" key="9">
    <source>
        <dbReference type="ARBA" id="ARBA00022984"/>
    </source>
</evidence>
<dbReference type="Pfam" id="PF00905">
    <property type="entry name" value="Transpeptidase"/>
    <property type="match status" value="1"/>
</dbReference>
<dbReference type="Gene3D" id="3.40.710.10">
    <property type="entry name" value="DD-peptidase/beta-lactamase superfamily"/>
    <property type="match status" value="1"/>
</dbReference>
<feature type="transmembrane region" description="Helical" evidence="16">
    <location>
        <begin position="21"/>
        <end position="38"/>
    </location>
</feature>
<keyword evidence="19" id="KW-0808">Transferase</keyword>
<dbReference type="InterPro" id="IPR012338">
    <property type="entry name" value="Beta-lactam/transpept-like"/>
</dbReference>
<dbReference type="GO" id="GO:0006508">
    <property type="term" value="P:proteolysis"/>
    <property type="evidence" value="ECO:0007669"/>
    <property type="project" value="UniProtKB-KW"/>
</dbReference>
<evidence type="ECO:0000256" key="8">
    <source>
        <dbReference type="ARBA" id="ARBA00022960"/>
    </source>
</evidence>
<evidence type="ECO:0000259" key="18">
    <source>
        <dbReference type="Pfam" id="PF03717"/>
    </source>
</evidence>
<feature type="domain" description="Penicillin-binding protein dimerisation" evidence="18">
    <location>
        <begin position="62"/>
        <end position="210"/>
    </location>
</feature>
<keyword evidence="19" id="KW-0328">Glycosyltransferase</keyword>
<keyword evidence="3" id="KW-0997">Cell inner membrane</keyword>
<accession>A0A3B0Z6T2</accession>
<dbReference type="InterPro" id="IPR001460">
    <property type="entry name" value="PCN-bd_Tpept"/>
</dbReference>
<dbReference type="SUPFAM" id="SSF56601">
    <property type="entry name" value="beta-lactamase/transpeptidase-like"/>
    <property type="match status" value="1"/>
</dbReference>